<feature type="compositionally biased region" description="Basic residues" evidence="1">
    <location>
        <begin position="106"/>
        <end position="115"/>
    </location>
</feature>
<reference evidence="3" key="1">
    <citation type="submission" date="2022-11" db="UniProtKB">
        <authorList>
            <consortium name="WormBaseParasite"/>
        </authorList>
    </citation>
    <scope>IDENTIFICATION</scope>
</reference>
<dbReference type="WBParaSite" id="PgE050_g003_t01">
    <property type="protein sequence ID" value="PgE050_g003_t01"/>
    <property type="gene ID" value="PgE050_g003"/>
</dbReference>
<sequence length="115" mass="13413">MVTRSRSVSARRRRATYGPIRSALAKQRPRDSHGRFLPIKRRHATPAAVMRLSRRRSGRSYGTRSRSSSSSHSTSQSLRHHSLRGVGSSRHYRRRRFSRTVSSRSNSRRSRRSRR</sequence>
<organism evidence="2 3">
    <name type="scientific">Parascaris univalens</name>
    <name type="common">Nematode worm</name>
    <dbReference type="NCBI Taxonomy" id="6257"/>
    <lineage>
        <taxon>Eukaryota</taxon>
        <taxon>Metazoa</taxon>
        <taxon>Ecdysozoa</taxon>
        <taxon>Nematoda</taxon>
        <taxon>Chromadorea</taxon>
        <taxon>Rhabditida</taxon>
        <taxon>Spirurina</taxon>
        <taxon>Ascaridomorpha</taxon>
        <taxon>Ascaridoidea</taxon>
        <taxon>Ascarididae</taxon>
        <taxon>Parascaris</taxon>
    </lineage>
</organism>
<keyword evidence="2" id="KW-1185">Reference proteome</keyword>
<name>A0A914ZZB4_PARUN</name>
<evidence type="ECO:0000256" key="1">
    <source>
        <dbReference type="SAM" id="MobiDB-lite"/>
    </source>
</evidence>
<evidence type="ECO:0000313" key="3">
    <source>
        <dbReference type="WBParaSite" id="PgE050_g003_t01"/>
    </source>
</evidence>
<feature type="region of interest" description="Disordered" evidence="1">
    <location>
        <begin position="1"/>
        <end position="115"/>
    </location>
</feature>
<evidence type="ECO:0000313" key="2">
    <source>
        <dbReference type="Proteomes" id="UP000887569"/>
    </source>
</evidence>
<accession>A0A914ZZB4</accession>
<feature type="compositionally biased region" description="Low complexity" evidence="1">
    <location>
        <begin position="59"/>
        <end position="77"/>
    </location>
</feature>
<dbReference type="AlphaFoldDB" id="A0A914ZZB4"/>
<dbReference type="Proteomes" id="UP000887569">
    <property type="component" value="Unplaced"/>
</dbReference>
<proteinExistence type="predicted"/>
<protein>
    <submittedName>
        <fullName evidence="3">Uncharacterized protein</fullName>
    </submittedName>
</protein>